<dbReference type="Proteomes" id="UP000031516">
    <property type="component" value="Unassembled WGS sequence"/>
</dbReference>
<evidence type="ECO:0000313" key="3">
    <source>
        <dbReference type="EMBL" id="CDO92211.1"/>
    </source>
</evidence>
<dbReference type="AlphaFoldDB" id="A0A0A8L1V8"/>
<feature type="region of interest" description="Disordered" evidence="2">
    <location>
        <begin position="240"/>
        <end position="268"/>
    </location>
</feature>
<keyword evidence="4" id="KW-1185">Reference proteome</keyword>
<accession>A0A0A8L1V8</accession>
<dbReference type="EMBL" id="CCBQ010000012">
    <property type="protein sequence ID" value="CDO92211.1"/>
    <property type="molecule type" value="Genomic_DNA"/>
</dbReference>
<keyword evidence="1" id="KW-0175">Coiled coil</keyword>
<protein>
    <submittedName>
        <fullName evidence="3">WGS project CCBQ000000000 data, contig 00016</fullName>
    </submittedName>
</protein>
<feature type="coiled-coil region" evidence="1">
    <location>
        <begin position="14"/>
        <end position="111"/>
    </location>
</feature>
<feature type="compositionally biased region" description="Basic and acidic residues" evidence="2">
    <location>
        <begin position="186"/>
        <end position="198"/>
    </location>
</feature>
<feature type="compositionally biased region" description="Low complexity" evidence="2">
    <location>
        <begin position="330"/>
        <end position="351"/>
    </location>
</feature>
<feature type="compositionally biased region" description="Acidic residues" evidence="2">
    <location>
        <begin position="173"/>
        <end position="185"/>
    </location>
</feature>
<evidence type="ECO:0000256" key="1">
    <source>
        <dbReference type="SAM" id="Coils"/>
    </source>
</evidence>
<feature type="coiled-coil region" evidence="1">
    <location>
        <begin position="208"/>
        <end position="235"/>
    </location>
</feature>
<dbReference type="OrthoDB" id="4068933at2759"/>
<feature type="region of interest" description="Disordered" evidence="2">
    <location>
        <begin position="128"/>
        <end position="156"/>
    </location>
</feature>
<evidence type="ECO:0000256" key="2">
    <source>
        <dbReference type="SAM" id="MobiDB-lite"/>
    </source>
</evidence>
<organism evidence="3 4">
    <name type="scientific">Kluyveromyces dobzhanskii CBS 2104</name>
    <dbReference type="NCBI Taxonomy" id="1427455"/>
    <lineage>
        <taxon>Eukaryota</taxon>
        <taxon>Fungi</taxon>
        <taxon>Dikarya</taxon>
        <taxon>Ascomycota</taxon>
        <taxon>Saccharomycotina</taxon>
        <taxon>Saccharomycetes</taxon>
        <taxon>Saccharomycetales</taxon>
        <taxon>Saccharomycetaceae</taxon>
        <taxon>Kluyveromyces</taxon>
    </lineage>
</organism>
<feature type="compositionally biased region" description="Basic and acidic residues" evidence="2">
    <location>
        <begin position="142"/>
        <end position="156"/>
    </location>
</feature>
<evidence type="ECO:0000313" key="4">
    <source>
        <dbReference type="Proteomes" id="UP000031516"/>
    </source>
</evidence>
<reference evidence="3 4" key="1">
    <citation type="submission" date="2014-03" db="EMBL/GenBank/DDBJ databases">
        <title>The genome of Kluyveromyces dobzhanskii.</title>
        <authorList>
            <person name="Nystedt B."/>
            <person name="Astrom S."/>
        </authorList>
    </citation>
    <scope>NUCLEOTIDE SEQUENCE [LARGE SCALE GENOMIC DNA]</scope>
    <source>
        <strain evidence="3 4">CBS 2104</strain>
    </source>
</reference>
<feature type="region of interest" description="Disordered" evidence="2">
    <location>
        <begin position="173"/>
        <end position="204"/>
    </location>
</feature>
<feature type="region of interest" description="Disordered" evidence="2">
    <location>
        <begin position="311"/>
        <end position="368"/>
    </location>
</feature>
<sequence>MSGGDERTEEGQLLQKYTNRVKLLTEEITHYENEQSVKEWAIKDLKGKLGVLSEELNAIRQDLRIETERCGILEEANAALEVKLHKSETSRQQLLHELEQLSVEKRIISERIRQSYIDLGTRRKISMGLVPDNNSDDEDVNDEQHETDDATATGKDDFKARLLSTASMRSESFEEWYESQTEAEDVDARASSDEEYGHPETFTQQPLLDQYETLIQTLQQENVALLAHLQAHKNRANKLSYRPLFHPGDGSKGSEQLEKKNKKYKEVPSNSEAMALHNYIYLKHKTFDQDCHRLISREHDNKPSVKYVRNKRSAKANKNDAEIASEVSDESSTSESRSPSPAVAAATATVTKSDMPSLMATSAPDRAD</sequence>
<gene>
    <name evidence="3" type="ORF">KLDO_g533</name>
</gene>
<comment type="caution">
    <text evidence="3">The sequence shown here is derived from an EMBL/GenBank/DDBJ whole genome shotgun (WGS) entry which is preliminary data.</text>
</comment>
<proteinExistence type="predicted"/>
<name>A0A0A8L1V8_9SACH</name>